<dbReference type="AlphaFoldDB" id="A0AAD4FKC2"/>
<keyword evidence="3" id="KW-1185">Reference proteome</keyword>
<reference evidence="2" key="1">
    <citation type="submission" date="2021-07" db="EMBL/GenBank/DDBJ databases">
        <title>Genome Resource of American Ginseng Black Spot Pathogen Alternaria panax.</title>
        <authorList>
            <person name="Qiu C."/>
            <person name="Wang W."/>
            <person name="Liu Z."/>
        </authorList>
    </citation>
    <scope>NUCLEOTIDE SEQUENCE</scope>
    <source>
        <strain evidence="2">BNCC115425</strain>
    </source>
</reference>
<evidence type="ECO:0000313" key="2">
    <source>
        <dbReference type="EMBL" id="KAG9190548.1"/>
    </source>
</evidence>
<dbReference type="Proteomes" id="UP001199106">
    <property type="component" value="Unassembled WGS sequence"/>
</dbReference>
<dbReference type="EMBL" id="JAANER010000004">
    <property type="protein sequence ID" value="KAG9190548.1"/>
    <property type="molecule type" value="Genomic_DNA"/>
</dbReference>
<name>A0AAD4FKC2_9PLEO</name>
<evidence type="ECO:0000256" key="1">
    <source>
        <dbReference type="SAM" id="MobiDB-lite"/>
    </source>
</evidence>
<protein>
    <submittedName>
        <fullName evidence="2">Uncharacterized protein</fullName>
    </submittedName>
</protein>
<sequence length="242" mass="25437">MPGSPVEPIDNGHDGSGKPHAPAPDVLERTNPDLSLLKLVSTLVTSSSGVDTDIVVPGTSSLLKHKPGFCNPNIHNSVMQTPALPRRGAGPGTAIVADGALWHIRLRLLLDDFNSGLVDVLLQAGLSVDYANMSSLLALTTRQGCPLAFSGKRSFRDVGVDRIDGRASMAALDEKSFWPYDFDDSGSLGTAMCNVAVRENDMVSLELLGGLGVGALLIVLPTSTPNTSPHPKKLEFAFAALS</sequence>
<evidence type="ECO:0000313" key="3">
    <source>
        <dbReference type="Proteomes" id="UP001199106"/>
    </source>
</evidence>
<proteinExistence type="predicted"/>
<accession>A0AAD4FKC2</accession>
<gene>
    <name evidence="2" type="ORF">G6011_08636</name>
</gene>
<feature type="region of interest" description="Disordered" evidence="1">
    <location>
        <begin position="1"/>
        <end position="28"/>
    </location>
</feature>
<organism evidence="2 3">
    <name type="scientific">Alternaria panax</name>
    <dbReference type="NCBI Taxonomy" id="48097"/>
    <lineage>
        <taxon>Eukaryota</taxon>
        <taxon>Fungi</taxon>
        <taxon>Dikarya</taxon>
        <taxon>Ascomycota</taxon>
        <taxon>Pezizomycotina</taxon>
        <taxon>Dothideomycetes</taxon>
        <taxon>Pleosporomycetidae</taxon>
        <taxon>Pleosporales</taxon>
        <taxon>Pleosporineae</taxon>
        <taxon>Pleosporaceae</taxon>
        <taxon>Alternaria</taxon>
        <taxon>Alternaria sect. Panax</taxon>
    </lineage>
</organism>
<comment type="caution">
    <text evidence="2">The sequence shown here is derived from an EMBL/GenBank/DDBJ whole genome shotgun (WGS) entry which is preliminary data.</text>
</comment>